<keyword evidence="3" id="KW-1185">Reference proteome</keyword>
<evidence type="ECO:0000313" key="3">
    <source>
        <dbReference type="Proteomes" id="UP000640509"/>
    </source>
</evidence>
<dbReference type="RefSeq" id="WP_188714515.1">
    <property type="nucleotide sequence ID" value="NZ_BMIV01000003.1"/>
</dbReference>
<sequence>MDGFAPCIDHVRGRRHAGLVPVEAALWPAHASQILVERPVRPLPQLRRDEGINPGSLVIPVVLASNLVVWIGLLALLF</sequence>
<gene>
    <name evidence="2" type="ORF">GCM10011402_12830</name>
</gene>
<protein>
    <submittedName>
        <fullName evidence="2">Uncharacterized protein</fullName>
    </submittedName>
</protein>
<name>A0ABQ1VG17_9RHOB</name>
<dbReference type="Proteomes" id="UP000640509">
    <property type="component" value="Unassembled WGS sequence"/>
</dbReference>
<proteinExistence type="predicted"/>
<reference evidence="3" key="1">
    <citation type="journal article" date="2019" name="Int. J. Syst. Evol. Microbiol.">
        <title>The Global Catalogue of Microorganisms (GCM) 10K type strain sequencing project: providing services to taxonomists for standard genome sequencing and annotation.</title>
        <authorList>
            <consortium name="The Broad Institute Genomics Platform"/>
            <consortium name="The Broad Institute Genome Sequencing Center for Infectious Disease"/>
            <person name="Wu L."/>
            <person name="Ma J."/>
        </authorList>
    </citation>
    <scope>NUCLEOTIDE SEQUENCE [LARGE SCALE GENOMIC DNA]</scope>
    <source>
        <strain evidence="3">CGMCC 1.15419</strain>
    </source>
</reference>
<organism evidence="2 3">
    <name type="scientific">Paracoccus acridae</name>
    <dbReference type="NCBI Taxonomy" id="1795310"/>
    <lineage>
        <taxon>Bacteria</taxon>
        <taxon>Pseudomonadati</taxon>
        <taxon>Pseudomonadota</taxon>
        <taxon>Alphaproteobacteria</taxon>
        <taxon>Rhodobacterales</taxon>
        <taxon>Paracoccaceae</taxon>
        <taxon>Paracoccus</taxon>
    </lineage>
</organism>
<dbReference type="EMBL" id="BMIV01000003">
    <property type="protein sequence ID" value="GGF62244.1"/>
    <property type="molecule type" value="Genomic_DNA"/>
</dbReference>
<feature type="transmembrane region" description="Helical" evidence="1">
    <location>
        <begin position="57"/>
        <end position="77"/>
    </location>
</feature>
<keyword evidence="1" id="KW-1133">Transmembrane helix</keyword>
<accession>A0ABQ1VG17</accession>
<comment type="caution">
    <text evidence="2">The sequence shown here is derived from an EMBL/GenBank/DDBJ whole genome shotgun (WGS) entry which is preliminary data.</text>
</comment>
<evidence type="ECO:0000313" key="2">
    <source>
        <dbReference type="EMBL" id="GGF62244.1"/>
    </source>
</evidence>
<keyword evidence="1" id="KW-0812">Transmembrane</keyword>
<keyword evidence="1" id="KW-0472">Membrane</keyword>
<evidence type="ECO:0000256" key="1">
    <source>
        <dbReference type="SAM" id="Phobius"/>
    </source>
</evidence>